<dbReference type="Proteomes" id="UP000695007">
    <property type="component" value="Unplaced"/>
</dbReference>
<keyword evidence="1 2" id="KW-0539">Nucleus</keyword>
<proteinExistence type="predicted"/>
<evidence type="ECO:0000313" key="5">
    <source>
        <dbReference type="Proteomes" id="UP000695007"/>
    </source>
</evidence>
<dbReference type="GO" id="GO:0044027">
    <property type="term" value="P:negative regulation of gene expression via chromosomal CpG island methylation"/>
    <property type="evidence" value="ECO:0007669"/>
    <property type="project" value="TreeGrafter"/>
</dbReference>
<dbReference type="InterPro" id="IPR036987">
    <property type="entry name" value="SRA-YDG_sf"/>
</dbReference>
<dbReference type="InterPro" id="IPR015947">
    <property type="entry name" value="PUA-like_sf"/>
</dbReference>
<dbReference type="GO" id="GO:0016567">
    <property type="term" value="P:protein ubiquitination"/>
    <property type="evidence" value="ECO:0007669"/>
    <property type="project" value="TreeGrafter"/>
</dbReference>
<feature type="region of interest" description="Disordered" evidence="3">
    <location>
        <begin position="284"/>
        <end position="306"/>
    </location>
</feature>
<evidence type="ECO:0000313" key="6">
    <source>
        <dbReference type="RefSeq" id="XP_011504924.1"/>
    </source>
</evidence>
<evidence type="ECO:0000259" key="4">
    <source>
        <dbReference type="PROSITE" id="PS51015"/>
    </source>
</evidence>
<dbReference type="PANTHER" id="PTHR14140">
    <property type="entry name" value="E3 UBIQUITIN-PROTEIN LIGASE UHRF-RELATED"/>
    <property type="match status" value="1"/>
</dbReference>
<sequence length="886" mass="100824">MAKVNVESLRLRPNTSDENYTILREVQIRKEVDTRKQDELNVLFDCINAECASRSLKEKRKALTSSEKQDKSIKAVHYGPVPGFRSGKWWGIRMDCSRDYIHEPFNEDIHDGPFGAVSICTSHLNTHNDVDLGDILTFTSQKYSKIEQSKDSLILSYKNRVPIRLVRSYCLSNSYAPKTGYRYDGLYTVVDHWIGISSDTTKYNKFVLIRVFEQERPSWVEKTPSKVLKIKKSITPRLTRSNVNINHCEPKTTKFVYNNVQKESKVSNVSAIVSRQVFKKFIPDSPDSSPKSVSSTDSAGQSSCPSTCPAKLCNTNLSIRTNLYDSSHKLQEVKKGTSMTFCRILKSNQSIQPMQKNLQTETEKMNIELPEIEVADKIKIINNSMDDKCAERKIKKVTWADSCISTSNSIEKSLPTTGNGFQYSGSGVVDGFSPTSPKQCILACNNITEHLSIKNSKSNNVLSPSTKNHRHIVQIHSKLNTPQTSKASFSTICESFHETERLNDSSSSIDTLAPDELVNVIVKEKYHPMAKLLIGNMIGLENQESAILSAYNTLTSKVDQDDTIKSKENKIRNKFYIRNKSKKNGVIQKQRREITNLIIDAKFNPITRGLRSRRLRSLKKRISKSELSQRKLINAQRIQARNTIVNKEISNTIRELEPKKIEKRKIEEIITKKQSKMVSTWTQCTLLSAPSVDQSIQIGDSYIETSISESDIKVELVDLDDIKSEPCDAESGSEEIPSEPVMSRTEKSYFSGSAFAAVDTINSSIRITRLRSIGFRPIGTYSPLEDEDWNEDSSRPDVNEEYNKYTSEENNVVGYMDEQLHFEDIEEEETIDTAEEQVIVDKAYEKQLIRESSQQVIESLSEHDFDKPWHGWRKISINGQIYWTGY</sequence>
<feature type="compositionally biased region" description="Low complexity" evidence="3">
    <location>
        <begin position="284"/>
        <end position="298"/>
    </location>
</feature>
<reference evidence="6" key="1">
    <citation type="submission" date="2025-08" db="UniProtKB">
        <authorList>
            <consortium name="RefSeq"/>
        </authorList>
    </citation>
    <scope>IDENTIFICATION</scope>
</reference>
<dbReference type="PROSITE" id="PS51015">
    <property type="entry name" value="YDG"/>
    <property type="match status" value="1"/>
</dbReference>
<evidence type="ECO:0000256" key="1">
    <source>
        <dbReference type="ARBA" id="ARBA00023242"/>
    </source>
</evidence>
<organism evidence="5 6">
    <name type="scientific">Ceratosolen solmsi marchali</name>
    <dbReference type="NCBI Taxonomy" id="326594"/>
    <lineage>
        <taxon>Eukaryota</taxon>
        <taxon>Metazoa</taxon>
        <taxon>Ecdysozoa</taxon>
        <taxon>Arthropoda</taxon>
        <taxon>Hexapoda</taxon>
        <taxon>Insecta</taxon>
        <taxon>Pterygota</taxon>
        <taxon>Neoptera</taxon>
        <taxon>Endopterygota</taxon>
        <taxon>Hymenoptera</taxon>
        <taxon>Apocrita</taxon>
        <taxon>Proctotrupomorpha</taxon>
        <taxon>Chalcidoidea</taxon>
        <taxon>Agaonidae</taxon>
        <taxon>Agaoninae</taxon>
        <taxon>Ceratosolen</taxon>
    </lineage>
</organism>
<dbReference type="SMART" id="SM00466">
    <property type="entry name" value="SRA"/>
    <property type="match status" value="1"/>
</dbReference>
<evidence type="ECO:0000256" key="2">
    <source>
        <dbReference type="PROSITE-ProRule" id="PRU00358"/>
    </source>
</evidence>
<accession>A0AAJ7E201</accession>
<keyword evidence="5" id="KW-1185">Reference proteome</keyword>
<evidence type="ECO:0000256" key="3">
    <source>
        <dbReference type="SAM" id="MobiDB-lite"/>
    </source>
</evidence>
<name>A0AAJ7E201_9HYME</name>
<dbReference type="GO" id="GO:0061630">
    <property type="term" value="F:ubiquitin protein ligase activity"/>
    <property type="evidence" value="ECO:0007669"/>
    <property type="project" value="TreeGrafter"/>
</dbReference>
<protein>
    <submittedName>
        <fullName evidence="6">Uncharacterized protein LOC105367811</fullName>
    </submittedName>
</protein>
<dbReference type="PANTHER" id="PTHR14140:SF27">
    <property type="entry name" value="OS04G0289800 PROTEIN"/>
    <property type="match status" value="1"/>
</dbReference>
<dbReference type="InterPro" id="IPR003105">
    <property type="entry name" value="SRA_YDG"/>
</dbReference>
<dbReference type="Gene3D" id="2.30.280.10">
    <property type="entry name" value="SRA-YDG"/>
    <property type="match status" value="1"/>
</dbReference>
<comment type="subcellular location">
    <subcellularLocation>
        <location evidence="2">Nucleus</location>
    </subcellularLocation>
</comment>
<dbReference type="Pfam" id="PF02182">
    <property type="entry name" value="SAD_SRA"/>
    <property type="match status" value="1"/>
</dbReference>
<dbReference type="RefSeq" id="XP_011504924.1">
    <property type="nucleotide sequence ID" value="XM_011506622.1"/>
</dbReference>
<dbReference type="SUPFAM" id="SSF88697">
    <property type="entry name" value="PUA domain-like"/>
    <property type="match status" value="1"/>
</dbReference>
<feature type="compositionally biased region" description="Acidic residues" evidence="3">
    <location>
        <begin position="727"/>
        <end position="737"/>
    </location>
</feature>
<gene>
    <name evidence="6" type="primary">LOC105367811</name>
</gene>
<feature type="domain" description="YDG" evidence="4">
    <location>
        <begin position="79"/>
        <end position="210"/>
    </location>
</feature>
<feature type="region of interest" description="Disordered" evidence="3">
    <location>
        <begin position="724"/>
        <end position="743"/>
    </location>
</feature>
<dbReference type="GO" id="GO:0005634">
    <property type="term" value="C:nucleus"/>
    <property type="evidence" value="ECO:0007669"/>
    <property type="project" value="UniProtKB-SubCell"/>
</dbReference>
<dbReference type="KEGG" id="csol:105367811"/>
<dbReference type="AlphaFoldDB" id="A0AAJ7E201"/>
<dbReference type="GeneID" id="105367811"/>
<dbReference type="InterPro" id="IPR045134">
    <property type="entry name" value="UHRF1/2-like"/>
</dbReference>